<feature type="transmembrane region" description="Helical" evidence="1">
    <location>
        <begin position="77"/>
        <end position="98"/>
    </location>
</feature>
<dbReference type="AlphaFoldDB" id="E1RFQ7"/>
<dbReference type="EMBL" id="CP002117">
    <property type="protein sequence ID" value="ADN37361.1"/>
    <property type="molecule type" value="Genomic_DNA"/>
</dbReference>
<dbReference type="OrthoDB" id="107694at2157"/>
<sequence length="391" mass="44967">MNNIFKKTLPDETIMKAGEYRRRKVKLLEQIDEETVKVQEEIDNLSLFSLKLRYTTLIIALAVIALIAVFIQSPVNFFIYWLVSSFVFLMFNPFIFLLPTGRERGVESARNKDFSARGIVGDLKGSMKVVKKEKKFFAEFGWKLFFINCQPLAPGFIGIFLLSMIFGAMLYFWNIFDRFTFGMLLVQCFAIIVFYTGIWFVKPYSDEFLSYLLGLKVRAKKSYHTGFLTFFKYIMIIAVLAAVAGVVMLLALLLPGFTLGRILEGGSEEEFKIIFFVIVLISQVILVRYIQGGSSRRIVENFLKLKLLFLEKLRSKMYSIEPEGLSDDDGIDPEDSELLFSAERSALEMNLLRTDYHNFGGYFPVCLISPNTKMLLKLYQYYPGETGEQPL</sequence>
<dbReference type="Proteomes" id="UP000006565">
    <property type="component" value="Chromosome"/>
</dbReference>
<feature type="transmembrane region" description="Helical" evidence="1">
    <location>
        <begin position="230"/>
        <end position="253"/>
    </location>
</feature>
<keyword evidence="1" id="KW-1133">Transmembrane helix</keyword>
<proteinExistence type="predicted"/>
<evidence type="ECO:0000256" key="1">
    <source>
        <dbReference type="SAM" id="Phobius"/>
    </source>
</evidence>
<protein>
    <submittedName>
        <fullName evidence="2">Uncharacterized protein</fullName>
    </submittedName>
</protein>
<reference evidence="2 3" key="1">
    <citation type="journal article" date="2010" name="Stand. Genomic Sci.">
        <title>Complete genome sequence of Methanoplanus petrolearius type strain (SEBR 4847).</title>
        <authorList>
            <person name="Brambilla E."/>
            <person name="Djao O.D."/>
            <person name="Daligault H."/>
            <person name="Lapidus A."/>
            <person name="Lucas S."/>
            <person name="Hammon N."/>
            <person name="Nolan M."/>
            <person name="Tice H."/>
            <person name="Cheng J.F."/>
            <person name="Han C."/>
            <person name="Tapia R."/>
            <person name="Goodwin L."/>
            <person name="Pitluck S."/>
            <person name="Liolios K."/>
            <person name="Ivanova N."/>
            <person name="Mavromatis K."/>
            <person name="Mikhailova N."/>
            <person name="Pati A."/>
            <person name="Chen A."/>
            <person name="Palaniappan K."/>
            <person name="Land M."/>
            <person name="Hauser L."/>
            <person name="Chang Y.J."/>
            <person name="Jeffries C.D."/>
            <person name="Rohde M."/>
            <person name="Spring S."/>
            <person name="Sikorski J."/>
            <person name="Goker M."/>
            <person name="Woyke T."/>
            <person name="Bristow J."/>
            <person name="Eisen J.A."/>
            <person name="Markowitz V."/>
            <person name="Hugenholtz P."/>
            <person name="Kyrpides N.C."/>
            <person name="Klenk H.P."/>
        </authorList>
    </citation>
    <scope>NUCLEOTIDE SEQUENCE [LARGE SCALE GENOMIC DNA]</scope>
    <source>
        <strain evidence="3">DSM 11571 / OCM 486 / SEBR 4847</strain>
    </source>
</reference>
<dbReference type="GeneID" id="9745111"/>
<gene>
    <name evidence="2" type="ordered locus">Mpet_2618</name>
</gene>
<name>E1RFQ7_METP4</name>
<dbReference type="KEGG" id="mpi:Mpet_2618"/>
<evidence type="ECO:0000313" key="3">
    <source>
        <dbReference type="Proteomes" id="UP000006565"/>
    </source>
</evidence>
<feature type="transmembrane region" description="Helical" evidence="1">
    <location>
        <begin position="179"/>
        <end position="201"/>
    </location>
</feature>
<keyword evidence="1" id="KW-0472">Membrane</keyword>
<organism evidence="2 3">
    <name type="scientific">Methanolacinia petrolearia (strain DSM 11571 / OCM 486 / SEBR 4847)</name>
    <name type="common">Methanoplanus petrolearius</name>
    <dbReference type="NCBI Taxonomy" id="679926"/>
    <lineage>
        <taxon>Archaea</taxon>
        <taxon>Methanobacteriati</taxon>
        <taxon>Methanobacteriota</taxon>
        <taxon>Stenosarchaea group</taxon>
        <taxon>Methanomicrobia</taxon>
        <taxon>Methanomicrobiales</taxon>
        <taxon>Methanomicrobiaceae</taxon>
        <taxon>Methanolacinia</taxon>
    </lineage>
</organism>
<dbReference type="eggNOG" id="arCOG08220">
    <property type="taxonomic scope" value="Archaea"/>
</dbReference>
<feature type="transmembrane region" description="Helical" evidence="1">
    <location>
        <begin position="152"/>
        <end position="173"/>
    </location>
</feature>
<dbReference type="RefSeq" id="WP_013330534.1">
    <property type="nucleotide sequence ID" value="NC_014507.1"/>
</dbReference>
<keyword evidence="3" id="KW-1185">Reference proteome</keyword>
<dbReference type="HOGENOM" id="CLU_670162_0_0_2"/>
<feature type="transmembrane region" description="Helical" evidence="1">
    <location>
        <begin position="273"/>
        <end position="290"/>
    </location>
</feature>
<dbReference type="STRING" id="679926.Mpet_2618"/>
<feature type="transmembrane region" description="Helical" evidence="1">
    <location>
        <begin position="52"/>
        <end position="71"/>
    </location>
</feature>
<evidence type="ECO:0000313" key="2">
    <source>
        <dbReference type="EMBL" id="ADN37361.1"/>
    </source>
</evidence>
<keyword evidence="1" id="KW-0812">Transmembrane</keyword>
<accession>E1RFQ7</accession>